<evidence type="ECO:0000313" key="3">
    <source>
        <dbReference type="Proteomes" id="UP000722750"/>
    </source>
</evidence>
<keyword evidence="1" id="KW-1133">Transmembrane helix</keyword>
<accession>A0A941VZR4</accession>
<keyword evidence="1" id="KW-0812">Transmembrane</keyword>
<gene>
    <name evidence="2" type="ORF">MAG551_00478</name>
</gene>
<evidence type="ECO:0008006" key="4">
    <source>
        <dbReference type="Google" id="ProtNLM"/>
    </source>
</evidence>
<dbReference type="AlphaFoldDB" id="A0A941VZR4"/>
<protein>
    <recommendedName>
        <fullName evidence="4">LITAF domain-containing protein</fullName>
    </recommendedName>
</protein>
<feature type="transmembrane region" description="Helical" evidence="1">
    <location>
        <begin position="128"/>
        <end position="149"/>
    </location>
</feature>
<proteinExistence type="predicted"/>
<evidence type="ECO:0000256" key="1">
    <source>
        <dbReference type="SAM" id="Phobius"/>
    </source>
</evidence>
<comment type="caution">
    <text evidence="2">The sequence shown here is derived from an EMBL/GenBank/DDBJ whole genome shotgun (WGS) entry which is preliminary data.</text>
</comment>
<organism evidence="2 3">
    <name type="scientific">Candidatus Scalindua arabica</name>
    <dbReference type="NCBI Taxonomy" id="1127984"/>
    <lineage>
        <taxon>Bacteria</taxon>
        <taxon>Pseudomonadati</taxon>
        <taxon>Planctomycetota</taxon>
        <taxon>Candidatus Brocadiia</taxon>
        <taxon>Candidatus Brocadiales</taxon>
        <taxon>Candidatus Scalinduaceae</taxon>
        <taxon>Candidatus Scalindua</taxon>
    </lineage>
</organism>
<dbReference type="EMBL" id="JAANXD010000025">
    <property type="protein sequence ID" value="MBS1257434.1"/>
    <property type="molecule type" value="Genomic_DNA"/>
</dbReference>
<keyword evidence="1" id="KW-0472">Membrane</keyword>
<dbReference type="Proteomes" id="UP000722750">
    <property type="component" value="Unassembled WGS sequence"/>
</dbReference>
<reference evidence="2" key="1">
    <citation type="journal article" date="2021" name="ISME J.">
        <title>Fine-scale metabolic discontinuity in a stratified prokaryote microbiome of a Red Sea deep halocline.</title>
        <authorList>
            <person name="Michoud G."/>
            <person name="Ngugi D.K."/>
            <person name="Barozzi A."/>
            <person name="Merlino G."/>
            <person name="Calleja M.L."/>
            <person name="Delgado-Huertas A."/>
            <person name="Moran X.A.G."/>
            <person name="Daffonchio D."/>
        </authorList>
    </citation>
    <scope>NUCLEOTIDE SEQUENCE</scope>
    <source>
        <strain evidence="2">SuakinDeep_MAG55_1</strain>
    </source>
</reference>
<name>A0A941VZR4_9BACT</name>
<sequence>MIPDMVIDKKNTLINNIELLKMIISDPEQFLITNFYNLKPPKGFRIELLTARKYNLVCNKIKQLKPANSKRIDIWLENGKFMSMITVKKMREAVSAHSLTKHPKKTFCPYCEKSVIPKRLHKLDIGDIVLFLLTAGFWAIFLFAIYFFIRRCPVCNYNLRGFKPLQNTK</sequence>
<evidence type="ECO:0000313" key="2">
    <source>
        <dbReference type="EMBL" id="MBS1257434.1"/>
    </source>
</evidence>